<name>A0ABU4B4R6_9NOCA</name>
<evidence type="ECO:0000313" key="2">
    <source>
        <dbReference type="Proteomes" id="UP001185899"/>
    </source>
</evidence>
<keyword evidence="2" id="KW-1185">Reference proteome</keyword>
<reference evidence="1 2" key="1">
    <citation type="submission" date="2023-10" db="EMBL/GenBank/DDBJ databases">
        <title>Development of a sustainable strategy for remediation of hydrocarbon-contaminated territories based on the waste exchange concept.</title>
        <authorList>
            <person name="Krivoruchko A."/>
        </authorList>
    </citation>
    <scope>NUCLEOTIDE SEQUENCE [LARGE SCALE GENOMIC DNA]</scope>
    <source>
        <strain evidence="1 2">IEGM 1322</strain>
    </source>
</reference>
<sequence length="608" mass="65922">MNARVVHPDATADRLWHRFAPAIAARRSMRLYDPTTRKYVSAGPLTVKRPALPSAVPLFSRGRAGVVALDFDTKHHGHASVVADVTRLLAWLTECGGRAVVDESTSGGRHVLIPLAPGRTVTADEVRPLLRLLSARLPTLDITPMTNDATGCITVPGSQCKEGGYRTLVDLDPAAASDILTVGSDAGTLQRLEALLGGTGGAAISPIAAHIRAEASAERVLGSSDDARLHPRFCRSTPPPRCVLDFASTGRLDTRRWPSRSEARQSVITHAVLSGASTADILTRVTEPAWAGVRAAYARYAEPERAIRRDTVRALEWAASTLPEIVRDTGHKQKHTGGTYDPVFRLWLTHAQTWVSTEFLHRRDRWTTHAVVQALAWAAAVSGQIVEGVPTVGVGGRSLSIAAGMLPESTVWSVLERLRDMEGSPLLLIERGVGQNPDRYALVPTHAGRAMTDALPESVQVESVHPAWSVIGWRHRILYDAVVAAAEPQTPDELFTAIGVGRTSGYEALLDLRVAGLLTVENAHIGVGSVELDDIGNRHGLTSAVRARIVRHRAERIVWREWLAARDESRTPKEPDRSLFAIADDHPADPPDHEYIMAVMNTGPPDPF</sequence>
<organism evidence="1 2">
    <name type="scientific">Rhodococcus cercidiphylli</name>
    <dbReference type="NCBI Taxonomy" id="489916"/>
    <lineage>
        <taxon>Bacteria</taxon>
        <taxon>Bacillati</taxon>
        <taxon>Actinomycetota</taxon>
        <taxon>Actinomycetes</taxon>
        <taxon>Mycobacteriales</taxon>
        <taxon>Nocardiaceae</taxon>
        <taxon>Rhodococcus</taxon>
    </lineage>
</organism>
<comment type="caution">
    <text evidence="1">The sequence shown here is derived from an EMBL/GenBank/DDBJ whole genome shotgun (WGS) entry which is preliminary data.</text>
</comment>
<gene>
    <name evidence="1" type="ORF">R3P95_23215</name>
</gene>
<dbReference type="RefSeq" id="WP_317549647.1">
    <property type="nucleotide sequence ID" value="NZ_JAWLKE010000011.1"/>
</dbReference>
<dbReference type="EMBL" id="JAWLKE010000011">
    <property type="protein sequence ID" value="MDV6233476.1"/>
    <property type="molecule type" value="Genomic_DNA"/>
</dbReference>
<dbReference type="Proteomes" id="UP001185899">
    <property type="component" value="Unassembled WGS sequence"/>
</dbReference>
<proteinExistence type="predicted"/>
<accession>A0ABU4B4R6</accession>
<protein>
    <submittedName>
        <fullName evidence="1">Uncharacterized protein</fullName>
    </submittedName>
</protein>
<evidence type="ECO:0000313" key="1">
    <source>
        <dbReference type="EMBL" id="MDV6233476.1"/>
    </source>
</evidence>